<reference evidence="8" key="1">
    <citation type="journal article" date="2013" name="Genome Announc.">
        <title>Genome sequence of the food spoilage yeast Zygosaccharomyces bailii CLIB 213(T).</title>
        <authorList>
            <person name="Galeote V."/>
            <person name="Bigey F."/>
            <person name="Devillers H."/>
            <person name="Neuveglise C."/>
            <person name="Dequin S."/>
        </authorList>
    </citation>
    <scope>NUCLEOTIDE SEQUENCE [LARGE SCALE GENOMIC DNA]</scope>
    <source>
        <strain evidence="8">CLIB 213 / ATCC 58445 / CBS 680 / CCRC 21525 / NBRC 1098 / NCYC 1416 / NRRL Y-2227</strain>
    </source>
</reference>
<proteinExistence type="predicted"/>
<feature type="transmembrane region" description="Helical" evidence="6">
    <location>
        <begin position="203"/>
        <end position="220"/>
    </location>
</feature>
<feature type="transmembrane region" description="Helical" evidence="6">
    <location>
        <begin position="130"/>
        <end position="148"/>
    </location>
</feature>
<evidence type="ECO:0000256" key="2">
    <source>
        <dbReference type="ARBA" id="ARBA00022692"/>
    </source>
</evidence>
<evidence type="ECO:0000256" key="6">
    <source>
        <dbReference type="SAM" id="Phobius"/>
    </source>
</evidence>
<feature type="transmembrane region" description="Helical" evidence="6">
    <location>
        <begin position="80"/>
        <end position="98"/>
    </location>
</feature>
<dbReference type="SMART" id="SM01417">
    <property type="entry name" value="Solute_trans_a"/>
    <property type="match status" value="1"/>
</dbReference>
<evidence type="ECO:0000256" key="3">
    <source>
        <dbReference type="ARBA" id="ARBA00022989"/>
    </source>
</evidence>
<keyword evidence="4 6" id="KW-0472">Membrane</keyword>
<feature type="region of interest" description="Disordered" evidence="5">
    <location>
        <begin position="389"/>
        <end position="414"/>
    </location>
</feature>
<evidence type="ECO:0000256" key="1">
    <source>
        <dbReference type="ARBA" id="ARBA00004141"/>
    </source>
</evidence>
<feature type="transmembrane region" description="Helical" evidence="6">
    <location>
        <begin position="240"/>
        <end position="262"/>
    </location>
</feature>
<keyword evidence="8" id="KW-1185">Reference proteome</keyword>
<feature type="compositionally biased region" description="Basic and acidic residues" evidence="5">
    <location>
        <begin position="391"/>
        <end position="408"/>
    </location>
</feature>
<dbReference type="PANTHER" id="PTHR23423">
    <property type="entry name" value="ORGANIC SOLUTE TRANSPORTER-RELATED"/>
    <property type="match status" value="1"/>
</dbReference>
<dbReference type="InterPro" id="IPR005178">
    <property type="entry name" value="Ostalpha/TMEM184C"/>
</dbReference>
<name>A0A8J2T400_ZYGB2</name>
<evidence type="ECO:0000256" key="5">
    <source>
        <dbReference type="SAM" id="MobiDB-lite"/>
    </source>
</evidence>
<sequence>MPEAVQLPWWWQKLCVVSTVSSLVITVYAITMHFLNYRMPYEQRLVIRIQLIVPVFAVTSLAAVKSPHLSQVYLDPFKEVYEAFVIYTFFSLLVLVLGGERRIITELSLDNPPSTQVIPLLSRYMRKIDLSYPADFLMVKIGILQYVWFKPFYCIANLVCLFHDLPQLSFALVMMYNISVTWSLCNLAVFWRCLHNELRPFNPWGKFLCVKVVIFASYWQEMVMMLLGSKGILHGGNAGFVYQNGMLCVEMIGVALLHFFTFPWNEYSSKRMPHCGRMNYLYALRDCFGCRDLKWDFTQTIMGNNYYNCRNFDPTTESALVAKMNVDSKMRRINQGMRFENQGLGRYWVKYGSTDNVNERHFAIHEPWDDSIAGYRYIPCDTNYPVSSDLPADHRNSRSIHDLRRDINSRAPLV</sequence>
<feature type="transmembrane region" description="Helical" evidence="6">
    <location>
        <begin position="16"/>
        <end position="35"/>
    </location>
</feature>
<keyword evidence="3 6" id="KW-1133">Transmembrane helix</keyword>
<accession>A0A8J2T400</accession>
<evidence type="ECO:0000313" key="7">
    <source>
        <dbReference type="EMBL" id="CDF87401.1"/>
    </source>
</evidence>
<dbReference type="AlphaFoldDB" id="A0A8J2T400"/>
<dbReference type="EMBL" id="HG316454">
    <property type="protein sequence ID" value="CDF87401.1"/>
    <property type="molecule type" value="Genomic_DNA"/>
</dbReference>
<dbReference type="Proteomes" id="UP000019375">
    <property type="component" value="Unassembled WGS sequence"/>
</dbReference>
<dbReference type="OrthoDB" id="5348404at2759"/>
<dbReference type="Pfam" id="PF03619">
    <property type="entry name" value="Solute_trans_a"/>
    <property type="match status" value="1"/>
</dbReference>
<organism evidence="7 8">
    <name type="scientific">Zygosaccharomyces bailii (strain CLIB 213 / ATCC 58445 / CBS 680 / BCRC 21525 / NBRC 1098 / NCYC 1416 / NRRL Y-2227)</name>
    <dbReference type="NCBI Taxonomy" id="1333698"/>
    <lineage>
        <taxon>Eukaryota</taxon>
        <taxon>Fungi</taxon>
        <taxon>Dikarya</taxon>
        <taxon>Ascomycota</taxon>
        <taxon>Saccharomycotina</taxon>
        <taxon>Saccharomycetes</taxon>
        <taxon>Saccharomycetales</taxon>
        <taxon>Saccharomycetaceae</taxon>
        <taxon>Zygosaccharomyces</taxon>
    </lineage>
</organism>
<protein>
    <submittedName>
        <fullName evidence="7">BN860_05534g1_1</fullName>
    </submittedName>
</protein>
<keyword evidence="2 6" id="KW-0812">Transmembrane</keyword>
<evidence type="ECO:0000256" key="4">
    <source>
        <dbReference type="ARBA" id="ARBA00023136"/>
    </source>
</evidence>
<gene>
    <name evidence="7" type="ORF">BN860_05534g</name>
</gene>
<dbReference type="GO" id="GO:0016020">
    <property type="term" value="C:membrane"/>
    <property type="evidence" value="ECO:0007669"/>
    <property type="project" value="UniProtKB-SubCell"/>
</dbReference>
<comment type="subcellular location">
    <subcellularLocation>
        <location evidence="1">Membrane</location>
        <topology evidence="1">Multi-pass membrane protein</topology>
    </subcellularLocation>
</comment>
<evidence type="ECO:0000313" key="8">
    <source>
        <dbReference type="Proteomes" id="UP000019375"/>
    </source>
</evidence>
<feature type="transmembrane region" description="Helical" evidence="6">
    <location>
        <begin position="47"/>
        <end position="64"/>
    </location>
</feature>
<feature type="transmembrane region" description="Helical" evidence="6">
    <location>
        <begin position="168"/>
        <end position="191"/>
    </location>
</feature>